<dbReference type="Proteomes" id="UP000326877">
    <property type="component" value="Unassembled WGS sequence"/>
</dbReference>
<feature type="domain" description="BEACH" evidence="5">
    <location>
        <begin position="1894"/>
        <end position="2189"/>
    </location>
</feature>
<dbReference type="InterPro" id="IPR036322">
    <property type="entry name" value="WD40_repeat_dom_sf"/>
</dbReference>
<evidence type="ECO:0000259" key="6">
    <source>
        <dbReference type="PROSITE" id="PS51783"/>
    </source>
</evidence>
<dbReference type="PROSITE" id="PS00678">
    <property type="entry name" value="WD_REPEATS_1"/>
    <property type="match status" value="1"/>
</dbReference>
<feature type="region of interest" description="Disordered" evidence="4">
    <location>
        <begin position="1635"/>
        <end position="1655"/>
    </location>
</feature>
<proteinExistence type="predicted"/>
<dbReference type="Pfam" id="PF02138">
    <property type="entry name" value="Beach"/>
    <property type="match status" value="1"/>
</dbReference>
<feature type="region of interest" description="Disordered" evidence="4">
    <location>
        <begin position="1"/>
        <end position="23"/>
    </location>
</feature>
<dbReference type="InterPro" id="IPR019775">
    <property type="entry name" value="WD40_repeat_CS"/>
</dbReference>
<dbReference type="PROSITE" id="PS51783">
    <property type="entry name" value="PH_BEACH"/>
    <property type="match status" value="1"/>
</dbReference>
<gene>
    <name evidence="7" type="ORF">BDV23DRAFT_157662</name>
</gene>
<feature type="repeat" description="WD" evidence="3">
    <location>
        <begin position="2319"/>
        <end position="2360"/>
    </location>
</feature>
<dbReference type="PROSITE" id="PS50197">
    <property type="entry name" value="BEACH"/>
    <property type="match status" value="1"/>
</dbReference>
<reference evidence="7" key="1">
    <citation type="submission" date="2019-04" db="EMBL/GenBank/DDBJ databases">
        <title>Friends and foes A comparative genomics studyof 23 Aspergillus species from section Flavi.</title>
        <authorList>
            <consortium name="DOE Joint Genome Institute"/>
            <person name="Kjaerbolling I."/>
            <person name="Vesth T."/>
            <person name="Frisvad J.C."/>
            <person name="Nybo J.L."/>
            <person name="Theobald S."/>
            <person name="Kildgaard S."/>
            <person name="Isbrandt T."/>
            <person name="Kuo A."/>
            <person name="Sato A."/>
            <person name="Lyhne E.K."/>
            <person name="Kogle M.E."/>
            <person name="Wiebenga A."/>
            <person name="Kun R.S."/>
            <person name="Lubbers R.J."/>
            <person name="Makela M.R."/>
            <person name="Barry K."/>
            <person name="Chovatia M."/>
            <person name="Clum A."/>
            <person name="Daum C."/>
            <person name="Haridas S."/>
            <person name="He G."/>
            <person name="LaButti K."/>
            <person name="Lipzen A."/>
            <person name="Mondo S."/>
            <person name="Riley R."/>
            <person name="Salamov A."/>
            <person name="Simmons B.A."/>
            <person name="Magnuson J.K."/>
            <person name="Henrissat B."/>
            <person name="Mortensen U.H."/>
            <person name="Larsen T.O."/>
            <person name="Devries R.P."/>
            <person name="Grigoriev I.V."/>
            <person name="Machida M."/>
            <person name="Baker S.E."/>
            <person name="Andersen M.R."/>
        </authorList>
    </citation>
    <scope>NUCLEOTIDE SEQUENCE [LARGE SCALE GENOMIC DNA]</scope>
    <source>
        <strain evidence="7">IBT 14317</strain>
    </source>
</reference>
<protein>
    <submittedName>
        <fullName evidence="7">Uncharacterized protein</fullName>
    </submittedName>
</protein>
<dbReference type="EMBL" id="ML735269">
    <property type="protein sequence ID" value="KAE8389137.1"/>
    <property type="molecule type" value="Genomic_DNA"/>
</dbReference>
<feature type="region of interest" description="Disordered" evidence="4">
    <location>
        <begin position="1185"/>
        <end position="1214"/>
    </location>
</feature>
<keyword evidence="2" id="KW-0677">Repeat</keyword>
<keyword evidence="1 3" id="KW-0853">WD repeat</keyword>
<evidence type="ECO:0000259" key="5">
    <source>
        <dbReference type="PROSITE" id="PS50197"/>
    </source>
</evidence>
<evidence type="ECO:0000256" key="3">
    <source>
        <dbReference type="PROSITE-ProRule" id="PRU00221"/>
    </source>
</evidence>
<dbReference type="Pfam" id="PF13385">
    <property type="entry name" value="Laminin_G_3"/>
    <property type="match status" value="1"/>
</dbReference>
<dbReference type="SUPFAM" id="SSF49899">
    <property type="entry name" value="Concanavalin A-like lectins/glucanases"/>
    <property type="match status" value="1"/>
</dbReference>
<dbReference type="SMART" id="SM00320">
    <property type="entry name" value="WD40"/>
    <property type="match status" value="2"/>
</dbReference>
<dbReference type="InterPro" id="IPR036372">
    <property type="entry name" value="BEACH_dom_sf"/>
</dbReference>
<feature type="compositionally biased region" description="Low complexity" evidence="4">
    <location>
        <begin position="1"/>
        <end position="15"/>
    </location>
</feature>
<evidence type="ECO:0000256" key="1">
    <source>
        <dbReference type="ARBA" id="ARBA00022574"/>
    </source>
</evidence>
<evidence type="ECO:0000256" key="2">
    <source>
        <dbReference type="ARBA" id="ARBA00022737"/>
    </source>
</evidence>
<dbReference type="Gene3D" id="2.130.10.10">
    <property type="entry name" value="YVTN repeat-like/Quinoprotein amine dehydrogenase"/>
    <property type="match status" value="1"/>
</dbReference>
<dbReference type="OrthoDB" id="26681at2759"/>
<dbReference type="FunFam" id="1.10.1540.10:FF:000002">
    <property type="entry name" value="WD repeat and FYVE domain containing 3"/>
    <property type="match status" value="1"/>
</dbReference>
<accession>A0A5N7C5Y0</accession>
<dbReference type="Pfam" id="PF14844">
    <property type="entry name" value="PH_BEACH"/>
    <property type="match status" value="1"/>
</dbReference>
<dbReference type="PROSITE" id="PS50082">
    <property type="entry name" value="WD_REPEATS_2"/>
    <property type="match status" value="1"/>
</dbReference>
<dbReference type="SUPFAM" id="SSF50729">
    <property type="entry name" value="PH domain-like"/>
    <property type="match status" value="1"/>
</dbReference>
<dbReference type="InterPro" id="IPR013320">
    <property type="entry name" value="ConA-like_dom_sf"/>
</dbReference>
<evidence type="ECO:0000256" key="4">
    <source>
        <dbReference type="SAM" id="MobiDB-lite"/>
    </source>
</evidence>
<dbReference type="CDD" id="cd06071">
    <property type="entry name" value="Beach"/>
    <property type="match status" value="1"/>
</dbReference>
<dbReference type="InterPro" id="IPR015943">
    <property type="entry name" value="WD40/YVTN_repeat-like_dom_sf"/>
</dbReference>
<dbReference type="PANTHER" id="PTHR46108">
    <property type="entry name" value="BLUE CHEESE"/>
    <property type="match status" value="1"/>
</dbReference>
<dbReference type="Gene3D" id="2.60.120.200">
    <property type="match status" value="1"/>
</dbReference>
<organism evidence="7">
    <name type="scientific">Petromyces alliaceus</name>
    <name type="common">Aspergillus alliaceus</name>
    <dbReference type="NCBI Taxonomy" id="209559"/>
    <lineage>
        <taxon>Eukaryota</taxon>
        <taxon>Fungi</taxon>
        <taxon>Dikarya</taxon>
        <taxon>Ascomycota</taxon>
        <taxon>Pezizomycotina</taxon>
        <taxon>Eurotiomycetes</taxon>
        <taxon>Eurotiomycetidae</taxon>
        <taxon>Eurotiales</taxon>
        <taxon>Aspergillaceae</taxon>
        <taxon>Aspergillus</taxon>
        <taxon>Aspergillus subgen. Circumdati</taxon>
    </lineage>
</organism>
<dbReference type="Pfam" id="PF00400">
    <property type="entry name" value="WD40"/>
    <property type="match status" value="1"/>
</dbReference>
<dbReference type="Gene3D" id="2.30.29.30">
    <property type="entry name" value="Pleckstrin-homology domain (PH domain)/Phosphotyrosine-binding domain (PTB)"/>
    <property type="match status" value="1"/>
</dbReference>
<dbReference type="Gene3D" id="1.10.1540.10">
    <property type="entry name" value="BEACH domain"/>
    <property type="match status" value="1"/>
</dbReference>
<dbReference type="InterPro" id="IPR056252">
    <property type="entry name" value="Alfy-like_Arm-like"/>
</dbReference>
<dbReference type="PANTHER" id="PTHR46108:SF4">
    <property type="entry name" value="BLUE CHEESE"/>
    <property type="match status" value="1"/>
</dbReference>
<evidence type="ECO:0000313" key="7">
    <source>
        <dbReference type="EMBL" id="KAE8389137.1"/>
    </source>
</evidence>
<feature type="domain" description="BEACH-type PH" evidence="6">
    <location>
        <begin position="1726"/>
        <end position="1855"/>
    </location>
</feature>
<name>A0A5N7C5Y0_PETAA</name>
<dbReference type="InterPro" id="IPR023362">
    <property type="entry name" value="PH-BEACH_dom"/>
</dbReference>
<dbReference type="SUPFAM" id="SSF50978">
    <property type="entry name" value="WD40 repeat-like"/>
    <property type="match status" value="1"/>
</dbReference>
<dbReference type="InterPro" id="IPR051944">
    <property type="entry name" value="BEACH_domain_protein"/>
</dbReference>
<dbReference type="CDD" id="cd01201">
    <property type="entry name" value="PH_BEACH"/>
    <property type="match status" value="1"/>
</dbReference>
<sequence>MNRSTSVLSRSPSSSTQRPAAPELTPVLDELRTICNDNDAITSQVALAATECLLRLRHTFIDSKRPSEAKETFRHLQGFQTLLALLRKVSLCYDSHVSSKDERKDLLSLYRDALAVLAEGLREHFGNKRYFANRIGRGEGALEEVFTILAKKVNSIQGDTEQFYGAILAAALCQETVASVFTTLSTKFQTAEELSSDSVREEVDRCVGKSETIEVPELLGPFVRVWLTQSSASISEYGVQRLAVPACLVQLASQSQRNSTTLHSTGIISLILPLLFNEERPEPERLFYQELAKILCTLGISNLNDVTALYRQAHDCPKVLRFLVDVLKCSKEPPLIQFDLSLHGYCSLELSTMGRSFPPATSSGYTLAVWARFDQFDPSTHTTIFGAFDASQTCFLLAYLEKDTRNFILQTSIRGPRPSVRFKSISFEPNRWYHICVVHKKPRPPSYSRASLFIDGEFVEQLRIEYPCMPVSNSPNRPPRVQAFFGTPQDLAMRLGKGISTSRWSLANAILFEEAYSDDMIAVFYNLGPRYYGNFQDCLGSFQTYKASAALNLRNEHLHPGKEESSDIVTAIRRKASTLVREGCIAVNVSPLSVLDDEDSNNIDENRLVKYLSKQAAKNLHQLTKSGGNAVAVNGATPAINDALTQAHGVGILTGDPVVAVPQSLDDASWRIGGCAAVHLSLVHAASTAESTLLAVEALYEAVQDNWRNSEAMEKENGYGILAASLREKLASPSPATGAATGPKTSNVCSTYEERSTLAFELLRLTLKFVGYDFEQPNRSIITNPLAYRILLVDLDVWRYGEMPLIELYYSQYCIFASESKFRRFNAKRLARMRVNKKLLEALKGEEFTLEGLRLFTSAFGSLMEGCLSADLFRSLALFITYGIHKPKEPSRLQKKKSLRFNTVTRQPTPSPGQKYVASTTVAIEMLRMYCSLLCNAHDLGPIKRFARAVTNKWLLYLMCEDEPEIVILATKIMARLIVIHGGSYSKKFSDKTGGYIIMRHCLKKWWNVPSLWPICFAILFGVDIGKVNIDKSLDQSSLSELFCPKGEAQVIYPEMLPVISDMLQSGLKPTVFAEFSVVNKPSPDAPSDHLVQFTKPSMSFSAPISTTSEGLSLLTAVVEFFAVAQIKSQSFREFAARPDYVQSLVSILFPVVIGSDAVSPDVELSSQPRMGDLAFDEHHLVSRPRSRRTSELRTTTVEQPGSHDHSGGPLRRGSSFILVSSDRGKYMPSSHRIRRAFSHMKIDSKGTTDHPLITGILNLALSVFSEQLLERKDFSGLGLYLKTPPGFPEHQAYFNSWVLRNLLSTLKDAIFSRVELLAEPRVLTNLGRFTTHLGEAVYEGWFFDGAIATLEFAGTILEYLQRPEVSRLKSIRLCSQAIATIRSTVFRVVLFGLSEVDGTEALSFLNRLSYWQVVLLSGETQPDHLQLLCYLLYTKLIDRNENVRLAAASLFRIMLVQKPIEMSTILSQATAPLQQRLSGGFEALVGMDDIAFLQWVDDQENDLNTMFFGILSKAWESFVQEENASLESSARARISRRHEKLKQWDQVEKLDEEVIRKHEATFPHWISNISASEFLKYQRALQDQQDSSTFMWAALAHLNMDLRRYGGVFAEQKERRWRLDQTEGRSRMRIRTVPDDSEEHQVYQPKRKASEPPAMRLDTHVSSSNGESFGLTPTAMAADHSEANSQGIGPDSRSVLEESFEMIDDPKADLEDYEDKNRKVMRSLHRGDQVDSVCNMSRIVGLEACEGLLILGKDHIYILDNFFQRSDGEIVNVWQAPAEERDPYVRMITGRESNERKSQEHETRSWKWSDLISVSKRRFLFRDVALEIFFTDGTSYLLTLISSPARDSLCSQLATRAPQVTGSVGHSRPEDIWRFETLRSPEDAPQSLGSRFASVFGHSPAHPATRKWVKGEISNFHYLMLINTLAGRTFNDLTQYPVFPWVLADYTSEELDLTNPQTFRDLSKPMGCQTPEREAEFRERYKAFAEMGADDSPPFHYGTHYSSAMIVSSYLIRLQPFVKSYLLLQGGTFDHADRLFYSIAKAWESASRGNMSDVRELIPEFFYLPEFLVNSNKYDFGVLQNMTTAIDSVELPPWAKGDPRIFIAKHREALESPYVTQNLHHWIDLVFGCKQKGESAIEAVNVFHHLSYQGAKDVDAIDDPVERLATIGIIHNFGQTPHQIFNRPHSQREDVRYKVPRLDRLAESLTQQPLSLLDIGERVSSLSMKQDRLLCAAALRLNIPPAYDKYMEWGFFDGSVRFYSADNRKLLGHFEHLHIGQLSAAVFADSRTLVTSGVDCTVSTWTFTSTAKSVDLQPAGSLFGHRSPVTVLAVSRSFSVLLSASTDGQIMLWDLNRQTFVRELPAKGYVDCARINDVTGEIAVCRGSRLSLYTLNGTLLLDQAVCESDEDQVMTCVFYEGVNNEWQERELLFTGHKRGVVNIWSKIVHNGRFEFELIRQLHHTDNSRDNGANISAGISYILTLPHVVYTGDEVGKVYEWSCVQRR</sequence>
<dbReference type="SMART" id="SM01026">
    <property type="entry name" value="Beach"/>
    <property type="match status" value="1"/>
</dbReference>
<dbReference type="InterPro" id="IPR000409">
    <property type="entry name" value="BEACH_dom"/>
</dbReference>
<dbReference type="InterPro" id="IPR001680">
    <property type="entry name" value="WD40_rpt"/>
</dbReference>
<dbReference type="SUPFAM" id="SSF81837">
    <property type="entry name" value="BEACH domain"/>
    <property type="match status" value="1"/>
</dbReference>
<dbReference type="Pfam" id="PF23295">
    <property type="entry name" value="Arm_4"/>
    <property type="match status" value="1"/>
</dbReference>
<dbReference type="PROSITE" id="PS50294">
    <property type="entry name" value="WD_REPEATS_REGION"/>
    <property type="match status" value="1"/>
</dbReference>
<dbReference type="InterPro" id="IPR011993">
    <property type="entry name" value="PH-like_dom_sf"/>
</dbReference>